<keyword evidence="2" id="KW-1185">Reference proteome</keyword>
<dbReference type="EMBL" id="MDDG01000001">
    <property type="protein sequence ID" value="OQE46872.1"/>
    <property type="molecule type" value="Genomic_DNA"/>
</dbReference>
<dbReference type="AlphaFoldDB" id="A0A1V6V885"/>
<name>A0A1V6V885_9EURO</name>
<comment type="caution">
    <text evidence="1">The sequence shown here is derived from an EMBL/GenBank/DDBJ whole genome shotgun (WGS) entry which is preliminary data.</text>
</comment>
<dbReference type="Proteomes" id="UP000191500">
    <property type="component" value="Unassembled WGS sequence"/>
</dbReference>
<proteinExistence type="predicted"/>
<accession>A0A1V6V885</accession>
<sequence length="174" mass="19637">MQRQIVGTLNVRALDHIRQDILEHRNDEEYDVLYLTTVPDSRHNFRVRIEDFQSLDFDNSDQWSQRLLYALYYFDQSHPRGVPFIVNQVFYQNAQCTGEAIPYSGDDGYCHAGLGGGGVGLQLLALDADGQIAFFDEPDCNGNMVAAFNPDQDQTGADCKPLHGNPVSFRFENA</sequence>
<protein>
    <submittedName>
        <fullName evidence="1">Uncharacterized protein</fullName>
    </submittedName>
</protein>
<gene>
    <name evidence="1" type="ORF">PENCOP_c001G04300</name>
</gene>
<evidence type="ECO:0000313" key="1">
    <source>
        <dbReference type="EMBL" id="OQE46872.1"/>
    </source>
</evidence>
<reference evidence="2" key="1">
    <citation type="journal article" date="2017" name="Nat. Microbiol.">
        <title>Global analysis of biosynthetic gene clusters reveals vast potential of secondary metabolite production in Penicillium species.</title>
        <authorList>
            <person name="Nielsen J.C."/>
            <person name="Grijseels S."/>
            <person name="Prigent S."/>
            <person name="Ji B."/>
            <person name="Dainat J."/>
            <person name="Nielsen K.F."/>
            <person name="Frisvad J.C."/>
            <person name="Workman M."/>
            <person name="Nielsen J."/>
        </authorList>
    </citation>
    <scope>NUCLEOTIDE SEQUENCE [LARGE SCALE GENOMIC DNA]</scope>
    <source>
        <strain evidence="2">IBT 31321</strain>
    </source>
</reference>
<organism evidence="1 2">
    <name type="scientific">Penicillium coprophilum</name>
    <dbReference type="NCBI Taxonomy" id="36646"/>
    <lineage>
        <taxon>Eukaryota</taxon>
        <taxon>Fungi</taxon>
        <taxon>Dikarya</taxon>
        <taxon>Ascomycota</taxon>
        <taxon>Pezizomycotina</taxon>
        <taxon>Eurotiomycetes</taxon>
        <taxon>Eurotiomycetidae</taxon>
        <taxon>Eurotiales</taxon>
        <taxon>Aspergillaceae</taxon>
        <taxon>Penicillium</taxon>
    </lineage>
</organism>
<evidence type="ECO:0000313" key="2">
    <source>
        <dbReference type="Proteomes" id="UP000191500"/>
    </source>
</evidence>